<reference evidence="1 2" key="1">
    <citation type="journal article" date="2020" name="ISME J.">
        <title>Comparative genomics reveals insights into cyanobacterial evolution and habitat adaptation.</title>
        <authorList>
            <person name="Chen M.Y."/>
            <person name="Teng W.K."/>
            <person name="Zhao L."/>
            <person name="Hu C.X."/>
            <person name="Zhou Y.K."/>
            <person name="Han B.P."/>
            <person name="Song L.R."/>
            <person name="Shu W.S."/>
        </authorList>
    </citation>
    <scope>NUCLEOTIDE SEQUENCE [LARGE SCALE GENOMIC DNA]</scope>
    <source>
        <strain evidence="1 2">FACHB-248</strain>
    </source>
</reference>
<dbReference type="RefSeq" id="WP_029636383.1">
    <property type="nucleotide sequence ID" value="NZ_JACJTA010000025.1"/>
</dbReference>
<proteinExistence type="predicted"/>
<name>A0ABR8GQB8_9CYAN</name>
<evidence type="ECO:0000313" key="1">
    <source>
        <dbReference type="EMBL" id="MBD2605562.1"/>
    </source>
</evidence>
<protein>
    <submittedName>
        <fullName evidence="1">Uncharacterized protein</fullName>
    </submittedName>
</protein>
<dbReference type="EMBL" id="JACJTA010000025">
    <property type="protein sequence ID" value="MBD2605562.1"/>
    <property type="molecule type" value="Genomic_DNA"/>
</dbReference>
<gene>
    <name evidence="1" type="ORF">H6G81_13725</name>
</gene>
<organism evidence="1 2">
    <name type="scientific">Scytonema hofmannii FACHB-248</name>
    <dbReference type="NCBI Taxonomy" id="1842502"/>
    <lineage>
        <taxon>Bacteria</taxon>
        <taxon>Bacillati</taxon>
        <taxon>Cyanobacteriota</taxon>
        <taxon>Cyanophyceae</taxon>
        <taxon>Nostocales</taxon>
        <taxon>Scytonemataceae</taxon>
        <taxon>Scytonema</taxon>
    </lineage>
</organism>
<sequence>MFEYELESGLDREFELEFESEYESEEFLGSILSKVAPMAINAVGSLLGGGDNEFEFEDEQEPFLGSIGNVIGGLLGEGEYEFESEFESSQANEYEALMEHLGYMAANSESEAEAEAFLGALIPLAAKALPGIVKAASTIIPKVAPKLIQGASRIGKAMFRNSRTRPLLKTMPKIMQSTVSNLARQAAQGKPITQKSAVQTLARQTAQVLGKPKVAANLMKRSRVIHSKRCPHCRHISKQSGQAVYR</sequence>
<dbReference type="Proteomes" id="UP000660380">
    <property type="component" value="Unassembled WGS sequence"/>
</dbReference>
<evidence type="ECO:0000313" key="2">
    <source>
        <dbReference type="Proteomes" id="UP000660380"/>
    </source>
</evidence>
<keyword evidence="2" id="KW-1185">Reference proteome</keyword>
<accession>A0ABR8GQB8</accession>
<comment type="caution">
    <text evidence="1">The sequence shown here is derived from an EMBL/GenBank/DDBJ whole genome shotgun (WGS) entry which is preliminary data.</text>
</comment>